<keyword evidence="9" id="KW-1185">Reference proteome</keyword>
<dbReference type="Gene3D" id="3.40.50.620">
    <property type="entry name" value="HUPs"/>
    <property type="match status" value="1"/>
</dbReference>
<comment type="function">
    <text evidence="6">Ligates lysine onto the cytidine present at position 34 of the AUA codon-specific tRNA(Ile) that contains the anticodon CAU, in an ATP-dependent manner. Cytidine is converted to lysidine, thus changing the amino acid specificity of the tRNA from methionine to isoleucine.</text>
</comment>
<accession>A0A975PA88</accession>
<dbReference type="InterPro" id="IPR012795">
    <property type="entry name" value="tRNA_Ile_lys_synt_N"/>
</dbReference>
<dbReference type="NCBIfam" id="TIGR02432">
    <property type="entry name" value="lysidine_TilS_N"/>
    <property type="match status" value="1"/>
</dbReference>
<dbReference type="EC" id="6.3.4.19" evidence="6"/>
<feature type="binding site" evidence="6">
    <location>
        <begin position="22"/>
        <end position="27"/>
    </location>
    <ligand>
        <name>ATP</name>
        <dbReference type="ChEBI" id="CHEBI:30616"/>
    </ligand>
</feature>
<dbReference type="EMBL" id="CP076361">
    <property type="protein sequence ID" value="QWK91933.1"/>
    <property type="molecule type" value="Genomic_DNA"/>
</dbReference>
<dbReference type="SUPFAM" id="SSF52402">
    <property type="entry name" value="Adenine nucleotide alpha hydrolases-like"/>
    <property type="match status" value="1"/>
</dbReference>
<proteinExistence type="inferred from homology"/>
<dbReference type="HAMAP" id="MF_01161">
    <property type="entry name" value="tRNA_Ile_lys_synt"/>
    <property type="match status" value="1"/>
</dbReference>
<evidence type="ECO:0000256" key="1">
    <source>
        <dbReference type="ARBA" id="ARBA00022598"/>
    </source>
</evidence>
<dbReference type="PANTHER" id="PTHR43033:SF1">
    <property type="entry name" value="TRNA(ILE)-LYSIDINE SYNTHASE-RELATED"/>
    <property type="match status" value="1"/>
</dbReference>
<organism evidence="8 9">
    <name type="scientific">Gemmobacter fulvus</name>
    <dbReference type="NCBI Taxonomy" id="2840474"/>
    <lineage>
        <taxon>Bacteria</taxon>
        <taxon>Pseudomonadati</taxon>
        <taxon>Pseudomonadota</taxon>
        <taxon>Alphaproteobacteria</taxon>
        <taxon>Rhodobacterales</taxon>
        <taxon>Paracoccaceae</taxon>
        <taxon>Gemmobacter</taxon>
    </lineage>
</organism>
<sequence>MLQTIRTALLRDTSARIGIAVSGGGDSTALLHLALRVAPGLGFAVEAVTVDHGLRPESAAEAAQVAALCAAQGLPHATLLWQDRTATGNLMDQARRARFALISDWARGRGIGRVLLGHTADDQAESFLMNLGRVAGLDGLSGMRPQWQAQGILWQRPLLGQGRADLRDYLRRNGVAWIDDPSNDNDRFTRIKARQALAALARLGISVKTLAGTIANLSQARAALTRTLSDVVAAHVTEAAGALLMPVQIFDDLPPDLRRRLLSAAIRWMAGADYAPRESQLGRLGDNLAQKQAAMLGGVRFRFAADRLQISREPRAVMGAMATDALWDHRWQMTGPHHSGLTVAALGAAGLRLCKDWRSTGHNRDALLVSPAIWHGDRLVAAPLAQKSDDWQAKLGPSFGMFILSH</sequence>
<reference evidence="8" key="1">
    <citation type="submission" date="2021-06" db="EMBL/GenBank/DDBJ databases">
        <title>Direct submission.</title>
        <authorList>
            <person name="Lee C.-S."/>
            <person name="Jin L."/>
        </authorList>
    </citation>
    <scope>NUCLEOTIDE SEQUENCE</scope>
    <source>
        <strain evidence="8">Con5</strain>
    </source>
</reference>
<dbReference type="PANTHER" id="PTHR43033">
    <property type="entry name" value="TRNA(ILE)-LYSIDINE SYNTHASE-RELATED"/>
    <property type="match status" value="1"/>
</dbReference>
<name>A0A975PA88_9RHOB</name>
<dbReference type="KEGG" id="gfu:KM031_05790"/>
<comment type="similarity">
    <text evidence="6">Belongs to the tRNA(Ile)-lysidine synthase family.</text>
</comment>
<keyword evidence="3 6" id="KW-0547">Nucleotide-binding</keyword>
<keyword evidence="4 6" id="KW-0067">ATP-binding</keyword>
<evidence type="ECO:0000256" key="6">
    <source>
        <dbReference type="HAMAP-Rule" id="MF_01161"/>
    </source>
</evidence>
<comment type="catalytic activity">
    <reaction evidence="5 6">
        <text>cytidine(34) in tRNA(Ile2) + L-lysine + ATP = lysidine(34) in tRNA(Ile2) + AMP + diphosphate + H(+)</text>
        <dbReference type="Rhea" id="RHEA:43744"/>
        <dbReference type="Rhea" id="RHEA-COMP:10625"/>
        <dbReference type="Rhea" id="RHEA-COMP:10670"/>
        <dbReference type="ChEBI" id="CHEBI:15378"/>
        <dbReference type="ChEBI" id="CHEBI:30616"/>
        <dbReference type="ChEBI" id="CHEBI:32551"/>
        <dbReference type="ChEBI" id="CHEBI:33019"/>
        <dbReference type="ChEBI" id="CHEBI:82748"/>
        <dbReference type="ChEBI" id="CHEBI:83665"/>
        <dbReference type="ChEBI" id="CHEBI:456215"/>
        <dbReference type="EC" id="6.3.4.19"/>
    </reaction>
</comment>
<evidence type="ECO:0000313" key="9">
    <source>
        <dbReference type="Proteomes" id="UP000679352"/>
    </source>
</evidence>
<dbReference type="CDD" id="cd01992">
    <property type="entry name" value="TilS_N"/>
    <property type="match status" value="1"/>
</dbReference>
<dbReference type="InterPro" id="IPR012094">
    <property type="entry name" value="tRNA_Ile_lys_synt"/>
</dbReference>
<evidence type="ECO:0000256" key="5">
    <source>
        <dbReference type="ARBA" id="ARBA00048539"/>
    </source>
</evidence>
<dbReference type="InterPro" id="IPR014729">
    <property type="entry name" value="Rossmann-like_a/b/a_fold"/>
</dbReference>
<keyword evidence="1 6" id="KW-0436">Ligase</keyword>
<dbReference type="GO" id="GO:0005737">
    <property type="term" value="C:cytoplasm"/>
    <property type="evidence" value="ECO:0007669"/>
    <property type="project" value="UniProtKB-SubCell"/>
</dbReference>
<keyword evidence="2 6" id="KW-0819">tRNA processing</keyword>
<dbReference type="Proteomes" id="UP000679352">
    <property type="component" value="Chromosome"/>
</dbReference>
<dbReference type="Pfam" id="PF01171">
    <property type="entry name" value="ATP_bind_3"/>
    <property type="match status" value="1"/>
</dbReference>
<dbReference type="GO" id="GO:0006400">
    <property type="term" value="P:tRNA modification"/>
    <property type="evidence" value="ECO:0007669"/>
    <property type="project" value="UniProtKB-UniRule"/>
</dbReference>
<comment type="domain">
    <text evidence="6">The N-terminal region contains the highly conserved SGGXDS motif, predicted to be a P-loop motif involved in ATP binding.</text>
</comment>
<keyword evidence="6" id="KW-0963">Cytoplasm</keyword>
<evidence type="ECO:0000313" key="8">
    <source>
        <dbReference type="EMBL" id="QWK91933.1"/>
    </source>
</evidence>
<protein>
    <recommendedName>
        <fullName evidence="6">tRNA(Ile)-lysidine synthase</fullName>
        <ecNumber evidence="6">6.3.4.19</ecNumber>
    </recommendedName>
    <alternativeName>
        <fullName evidence="6">tRNA(Ile)-2-lysyl-cytidine synthase</fullName>
    </alternativeName>
    <alternativeName>
        <fullName evidence="6">tRNA(Ile)-lysidine synthetase</fullName>
    </alternativeName>
</protein>
<dbReference type="AlphaFoldDB" id="A0A975PA88"/>
<feature type="domain" description="tRNA(Ile)-lysidine/2-thiocytidine synthase N-terminal" evidence="7">
    <location>
        <begin position="17"/>
        <end position="195"/>
    </location>
</feature>
<evidence type="ECO:0000256" key="4">
    <source>
        <dbReference type="ARBA" id="ARBA00022840"/>
    </source>
</evidence>
<dbReference type="InterPro" id="IPR011063">
    <property type="entry name" value="TilS/TtcA_N"/>
</dbReference>
<evidence type="ECO:0000256" key="2">
    <source>
        <dbReference type="ARBA" id="ARBA00022694"/>
    </source>
</evidence>
<dbReference type="GO" id="GO:0005524">
    <property type="term" value="F:ATP binding"/>
    <property type="evidence" value="ECO:0007669"/>
    <property type="project" value="UniProtKB-UniRule"/>
</dbReference>
<evidence type="ECO:0000259" key="7">
    <source>
        <dbReference type="Pfam" id="PF01171"/>
    </source>
</evidence>
<comment type="subcellular location">
    <subcellularLocation>
        <location evidence="6">Cytoplasm</location>
    </subcellularLocation>
</comment>
<evidence type="ECO:0000256" key="3">
    <source>
        <dbReference type="ARBA" id="ARBA00022741"/>
    </source>
</evidence>
<dbReference type="GO" id="GO:0032267">
    <property type="term" value="F:tRNA(Ile)-lysidine synthase activity"/>
    <property type="evidence" value="ECO:0007669"/>
    <property type="project" value="UniProtKB-EC"/>
</dbReference>
<gene>
    <name evidence="6 8" type="primary">tilS</name>
    <name evidence="8" type="ORF">KM031_05790</name>
</gene>